<reference evidence="10" key="1">
    <citation type="submission" date="2023-03" db="EMBL/GenBank/DDBJ databases">
        <title>Chitinimonas shenzhenensis gen. nov., sp. nov., a novel member of family Burkholderiaceae isolated from activated sludge collected in Shen Zhen, China.</title>
        <authorList>
            <person name="Wang X."/>
        </authorList>
    </citation>
    <scope>NUCLEOTIDE SEQUENCE</scope>
    <source>
        <strain evidence="10">DQS-5</strain>
    </source>
</reference>
<gene>
    <name evidence="10" type="ORF">PZA18_09915</name>
</gene>
<dbReference type="RefSeq" id="WP_284100677.1">
    <property type="nucleotide sequence ID" value="NZ_JARRAF010000009.1"/>
</dbReference>
<keyword evidence="11" id="KW-1185">Reference proteome</keyword>
<name>A0ABT7DWC2_9NEIS</name>
<keyword evidence="6 8" id="KW-0472">Membrane</keyword>
<evidence type="ECO:0000256" key="3">
    <source>
        <dbReference type="ARBA" id="ARBA00022692"/>
    </source>
</evidence>
<comment type="subcellular location">
    <subcellularLocation>
        <location evidence="1">Membrane</location>
    </subcellularLocation>
</comment>
<evidence type="ECO:0000256" key="5">
    <source>
        <dbReference type="ARBA" id="ARBA00023098"/>
    </source>
</evidence>
<dbReference type="SMART" id="SM00563">
    <property type="entry name" value="PlsC"/>
    <property type="match status" value="1"/>
</dbReference>
<keyword evidence="5" id="KW-0443">Lipid metabolism</keyword>
<organism evidence="10 11">
    <name type="scientific">Parachitinimonas caeni</name>
    <dbReference type="NCBI Taxonomy" id="3031301"/>
    <lineage>
        <taxon>Bacteria</taxon>
        <taxon>Pseudomonadati</taxon>
        <taxon>Pseudomonadota</taxon>
        <taxon>Betaproteobacteria</taxon>
        <taxon>Neisseriales</taxon>
        <taxon>Chitinibacteraceae</taxon>
        <taxon>Parachitinimonas</taxon>
    </lineage>
</organism>
<dbReference type="SUPFAM" id="SSF69593">
    <property type="entry name" value="Glycerol-3-phosphate (1)-acyltransferase"/>
    <property type="match status" value="1"/>
</dbReference>
<feature type="domain" description="Phospholipid/glycerol acyltransferase" evidence="9">
    <location>
        <begin position="72"/>
        <end position="184"/>
    </location>
</feature>
<evidence type="ECO:0000256" key="6">
    <source>
        <dbReference type="ARBA" id="ARBA00023136"/>
    </source>
</evidence>
<proteinExistence type="predicted"/>
<keyword evidence="7 10" id="KW-0012">Acyltransferase</keyword>
<evidence type="ECO:0000313" key="11">
    <source>
        <dbReference type="Proteomes" id="UP001172778"/>
    </source>
</evidence>
<evidence type="ECO:0000313" key="10">
    <source>
        <dbReference type="EMBL" id="MDK2124366.1"/>
    </source>
</evidence>
<keyword evidence="3 8" id="KW-0812">Transmembrane</keyword>
<feature type="transmembrane region" description="Helical" evidence="8">
    <location>
        <begin position="7"/>
        <end position="30"/>
    </location>
</feature>
<evidence type="ECO:0000256" key="2">
    <source>
        <dbReference type="ARBA" id="ARBA00022679"/>
    </source>
</evidence>
<evidence type="ECO:0000256" key="1">
    <source>
        <dbReference type="ARBA" id="ARBA00004370"/>
    </source>
</evidence>
<dbReference type="PANTHER" id="PTHR23063:SF52">
    <property type="entry name" value="LYSOPHOSPHATIDYLCHOLINE ACYLTRANSFERASE"/>
    <property type="match status" value="1"/>
</dbReference>
<dbReference type="EMBL" id="JARRAF010000009">
    <property type="protein sequence ID" value="MDK2124366.1"/>
    <property type="molecule type" value="Genomic_DNA"/>
</dbReference>
<sequence length="248" mass="28686">MLWLGKWLKILVAWLDLAMLTLWMLLLALLPPSWVKGFYPVWFHRWCRCFVRALNVDLRLYQQHKAPLPDHYVLIANHPSAFEDVGIPALFPVRSLAKMEVKDWWLVGRIAVAAGTLFVQRESSESRKAAQQALIDVVRAGANICIYPEGGCKGRRVAPRFFNGPFVASFETGVPILPVFLHYEAQQAFEWGPGEHLLQKMWRILTSPNNRANCYVFDPINPTHFSSAEAMKEHAHRLYMEWQKRYLI</sequence>
<dbReference type="Pfam" id="PF01553">
    <property type="entry name" value="Acyltransferase"/>
    <property type="match status" value="1"/>
</dbReference>
<dbReference type="Proteomes" id="UP001172778">
    <property type="component" value="Unassembled WGS sequence"/>
</dbReference>
<dbReference type="InterPro" id="IPR002123">
    <property type="entry name" value="Plipid/glycerol_acylTrfase"/>
</dbReference>
<accession>A0ABT7DWC2</accession>
<dbReference type="CDD" id="cd07989">
    <property type="entry name" value="LPLAT_AGPAT-like"/>
    <property type="match status" value="1"/>
</dbReference>
<evidence type="ECO:0000256" key="4">
    <source>
        <dbReference type="ARBA" id="ARBA00022989"/>
    </source>
</evidence>
<comment type="caution">
    <text evidence="10">The sequence shown here is derived from an EMBL/GenBank/DDBJ whole genome shotgun (WGS) entry which is preliminary data.</text>
</comment>
<keyword evidence="2" id="KW-0808">Transferase</keyword>
<keyword evidence="4 8" id="KW-1133">Transmembrane helix</keyword>
<evidence type="ECO:0000256" key="7">
    <source>
        <dbReference type="ARBA" id="ARBA00023315"/>
    </source>
</evidence>
<evidence type="ECO:0000256" key="8">
    <source>
        <dbReference type="SAM" id="Phobius"/>
    </source>
</evidence>
<evidence type="ECO:0000259" key="9">
    <source>
        <dbReference type="SMART" id="SM00563"/>
    </source>
</evidence>
<dbReference type="PANTHER" id="PTHR23063">
    <property type="entry name" value="PHOSPHOLIPID ACYLTRANSFERASE"/>
    <property type="match status" value="1"/>
</dbReference>
<protein>
    <submittedName>
        <fullName evidence="10">Lysophospholipid acyltransferase family protein</fullName>
    </submittedName>
</protein>
<dbReference type="GO" id="GO:0016746">
    <property type="term" value="F:acyltransferase activity"/>
    <property type="evidence" value="ECO:0007669"/>
    <property type="project" value="UniProtKB-KW"/>
</dbReference>